<dbReference type="AlphaFoldDB" id="A0A4Q2KUV5"/>
<dbReference type="InterPro" id="IPR017871">
    <property type="entry name" value="ABC_transporter-like_CS"/>
</dbReference>
<dbReference type="GO" id="GO:0005524">
    <property type="term" value="F:ATP binding"/>
    <property type="evidence" value="ECO:0007669"/>
    <property type="project" value="UniProtKB-KW"/>
</dbReference>
<keyword evidence="2" id="KW-0547">Nucleotide-binding</keyword>
<dbReference type="PROSITE" id="PS00211">
    <property type="entry name" value="ABC_TRANSPORTER_1"/>
    <property type="match status" value="1"/>
</dbReference>
<dbReference type="InterPro" id="IPR003593">
    <property type="entry name" value="AAA+_ATPase"/>
</dbReference>
<dbReference type="Gene3D" id="3.40.50.300">
    <property type="entry name" value="P-loop containing nucleotide triphosphate hydrolases"/>
    <property type="match status" value="1"/>
</dbReference>
<evidence type="ECO:0000313" key="6">
    <source>
        <dbReference type="Proteomes" id="UP000289216"/>
    </source>
</evidence>
<dbReference type="InterPro" id="IPR027417">
    <property type="entry name" value="P-loop_NTPase"/>
</dbReference>
<dbReference type="SMART" id="SM00382">
    <property type="entry name" value="AAA"/>
    <property type="match status" value="1"/>
</dbReference>
<dbReference type="PROSITE" id="PS50893">
    <property type="entry name" value="ABC_TRANSPORTER_2"/>
    <property type="match status" value="1"/>
</dbReference>
<dbReference type="InterPro" id="IPR003439">
    <property type="entry name" value="ABC_transporter-like_ATP-bd"/>
</dbReference>
<dbReference type="EMBL" id="SBAP01000016">
    <property type="protein sequence ID" value="RXZ69335.1"/>
    <property type="molecule type" value="Genomic_DNA"/>
</dbReference>
<protein>
    <submittedName>
        <fullName evidence="5">ABC transporter ATP-binding protein</fullName>
    </submittedName>
</protein>
<dbReference type="GO" id="GO:0016887">
    <property type="term" value="F:ATP hydrolysis activity"/>
    <property type="evidence" value="ECO:0007669"/>
    <property type="project" value="InterPro"/>
</dbReference>
<dbReference type="PANTHER" id="PTHR42794">
    <property type="entry name" value="HEMIN IMPORT ATP-BINDING PROTEIN HMUV"/>
    <property type="match status" value="1"/>
</dbReference>
<reference evidence="5 6" key="1">
    <citation type="submission" date="2019-01" db="EMBL/GenBank/DDBJ databases">
        <title>Fusobacterium necrophorum Isolated From the Uterus of Dairy Cows.</title>
        <authorList>
            <person name="Francis A.M."/>
        </authorList>
    </citation>
    <scope>NUCLEOTIDE SEQUENCE [LARGE SCALE GENOMIC DNA]</scope>
    <source>
        <strain evidence="5 6">KG35</strain>
    </source>
</reference>
<dbReference type="Pfam" id="PF00005">
    <property type="entry name" value="ABC_tran"/>
    <property type="match status" value="1"/>
</dbReference>
<evidence type="ECO:0000256" key="2">
    <source>
        <dbReference type="ARBA" id="ARBA00022741"/>
    </source>
</evidence>
<accession>A0A4Q2KUV5</accession>
<organism evidence="5 6">
    <name type="scientific">Fusobacterium necrophorum</name>
    <dbReference type="NCBI Taxonomy" id="859"/>
    <lineage>
        <taxon>Bacteria</taxon>
        <taxon>Fusobacteriati</taxon>
        <taxon>Fusobacteriota</taxon>
        <taxon>Fusobacteriia</taxon>
        <taxon>Fusobacteriales</taxon>
        <taxon>Fusobacteriaceae</taxon>
        <taxon>Fusobacterium</taxon>
    </lineage>
</organism>
<dbReference type="FunFam" id="3.40.50.300:FF:000134">
    <property type="entry name" value="Iron-enterobactin ABC transporter ATP-binding protein"/>
    <property type="match status" value="1"/>
</dbReference>
<dbReference type="SUPFAM" id="SSF52540">
    <property type="entry name" value="P-loop containing nucleoside triphosphate hydrolases"/>
    <property type="match status" value="1"/>
</dbReference>
<evidence type="ECO:0000313" key="5">
    <source>
        <dbReference type="EMBL" id="RXZ69335.1"/>
    </source>
</evidence>
<name>A0A4Q2KUV5_9FUSO</name>
<dbReference type="Proteomes" id="UP000289216">
    <property type="component" value="Unassembled WGS sequence"/>
</dbReference>
<dbReference type="PANTHER" id="PTHR42794:SF2">
    <property type="entry name" value="ABC TRANSPORTER ATP-BINDING PROTEIN"/>
    <property type="match status" value="1"/>
</dbReference>
<gene>
    <name evidence="5" type="ORF">EPT53_07150</name>
</gene>
<feature type="domain" description="ABC transporter" evidence="4">
    <location>
        <begin position="2"/>
        <end position="232"/>
    </location>
</feature>
<keyword evidence="1" id="KW-0813">Transport</keyword>
<dbReference type="CDD" id="cd03214">
    <property type="entry name" value="ABC_Iron-Siderophores_B12_Hemin"/>
    <property type="match status" value="1"/>
</dbReference>
<comment type="caution">
    <text evidence="5">The sequence shown here is derived from an EMBL/GenBank/DDBJ whole genome shotgun (WGS) entry which is preliminary data.</text>
</comment>
<evidence type="ECO:0000256" key="3">
    <source>
        <dbReference type="ARBA" id="ARBA00022840"/>
    </source>
</evidence>
<proteinExistence type="predicted"/>
<keyword evidence="3 5" id="KW-0067">ATP-binding</keyword>
<evidence type="ECO:0000259" key="4">
    <source>
        <dbReference type="PROSITE" id="PS50893"/>
    </source>
</evidence>
<dbReference type="RefSeq" id="WP_129491274.1">
    <property type="nucleotide sequence ID" value="NZ_SBAP01000016.1"/>
</dbReference>
<sequence>MIKVKDLCFSIEEKKLLKNICLEVKNKNVVGIIGANGSGKSTLLKNIYHFLKCDSGEIYIKEKILKEYTNKDLAKEIAVLTQRQNMNFNFSVEEIMDMASYAKKKRFAGREKREEIKKILSFVGMRDDIDRDFFSLSGGEIQRVLISRTIFQGSEILILDEPTNHLDIKYQVEIMDLLKSLDKTILMVLHDINLASYYCDYIYAMKEGKIVHEGSPELILNEKIIEDIFNVHCSVVEHPIRKKAMVIF</sequence>
<evidence type="ECO:0000256" key="1">
    <source>
        <dbReference type="ARBA" id="ARBA00022448"/>
    </source>
</evidence>